<reference evidence="2 3" key="1">
    <citation type="submission" date="2018-08" db="EMBL/GenBank/DDBJ databases">
        <title>Meiothermus terrae DSM 26712 genome sequencing project.</title>
        <authorList>
            <person name="Da Costa M.S."/>
            <person name="Albuquerque L."/>
            <person name="Raposo P."/>
            <person name="Froufe H.J.C."/>
            <person name="Barroso C.S."/>
            <person name="Egas C."/>
        </authorList>
    </citation>
    <scope>NUCLEOTIDE SEQUENCE [LARGE SCALE GENOMIC DNA]</scope>
    <source>
        <strain evidence="2 3">DSM 26712</strain>
    </source>
</reference>
<keyword evidence="1" id="KW-1133">Transmembrane helix</keyword>
<keyword evidence="3" id="KW-1185">Reference proteome</keyword>
<evidence type="ECO:0000313" key="3">
    <source>
        <dbReference type="Proteomes" id="UP000265715"/>
    </source>
</evidence>
<protein>
    <submittedName>
        <fullName evidence="2">Uncharacterized protein</fullName>
    </submittedName>
</protein>
<accession>A0A399DPD1</accession>
<organism evidence="2 3">
    <name type="scientific">Calidithermus terrae</name>
    <dbReference type="NCBI Taxonomy" id="1408545"/>
    <lineage>
        <taxon>Bacteria</taxon>
        <taxon>Thermotogati</taxon>
        <taxon>Deinococcota</taxon>
        <taxon>Deinococci</taxon>
        <taxon>Thermales</taxon>
        <taxon>Thermaceae</taxon>
        <taxon>Calidithermus</taxon>
    </lineage>
</organism>
<sequence>MFWLVEGDGFAAGLYLLFFGWRFYLYLFVWR</sequence>
<keyword evidence="1" id="KW-0472">Membrane</keyword>
<comment type="caution">
    <text evidence="2">The sequence shown here is derived from an EMBL/GenBank/DDBJ whole genome shotgun (WGS) entry which is preliminary data.</text>
</comment>
<feature type="transmembrane region" description="Helical" evidence="1">
    <location>
        <begin position="12"/>
        <end position="30"/>
    </location>
</feature>
<dbReference type="AlphaFoldDB" id="A0A399DPD1"/>
<dbReference type="Proteomes" id="UP000265715">
    <property type="component" value="Unassembled WGS sequence"/>
</dbReference>
<keyword evidence="1" id="KW-0812">Transmembrane</keyword>
<evidence type="ECO:0000256" key="1">
    <source>
        <dbReference type="SAM" id="Phobius"/>
    </source>
</evidence>
<name>A0A399DPD1_9DEIN</name>
<proteinExistence type="predicted"/>
<dbReference type="EMBL" id="QXDL01000441">
    <property type="protein sequence ID" value="RIH74194.1"/>
    <property type="molecule type" value="Genomic_DNA"/>
</dbReference>
<evidence type="ECO:0000313" key="2">
    <source>
        <dbReference type="EMBL" id="RIH74194.1"/>
    </source>
</evidence>
<gene>
    <name evidence="2" type="ORF">Mterra_04107</name>
</gene>